<dbReference type="InterPro" id="IPR053136">
    <property type="entry name" value="UTP_pyrophosphatase-like"/>
</dbReference>
<sequence>MKPRVPRPTLSEDALPDSILLPAGPFPITWRRSKRARRLSLRLSRAGDSVVVTLPPRVSPQTGLSLLNAHRDWIVRQLQRQPAAISFAAGSIIPINGVAHTIHHTPEGRGGAWIDTNHKLHVSGDAAFLGRRVRDFLLTLAQKRLGQRLQELAGRSGFAPKTFALRDATSRWGSCSTAGRIMLNWRLIMAPHFVQDYVILHELAHMKHHNHSAAFWALVDQMCPTRNEAELWLKNHGLSLMRAG</sequence>
<organism evidence="2 3">
    <name type="scientific">Acetobacter aceti</name>
    <dbReference type="NCBI Taxonomy" id="435"/>
    <lineage>
        <taxon>Bacteria</taxon>
        <taxon>Pseudomonadati</taxon>
        <taxon>Pseudomonadota</taxon>
        <taxon>Alphaproteobacteria</taxon>
        <taxon>Acetobacterales</taxon>
        <taxon>Acetobacteraceae</taxon>
        <taxon>Acetobacter</taxon>
        <taxon>Acetobacter subgen. Acetobacter</taxon>
    </lineage>
</organism>
<dbReference type="RefSeq" id="WP_099348622.1">
    <property type="nucleotide sequence ID" value="NZ_AP023326.1"/>
</dbReference>
<protein>
    <recommendedName>
        <fullName evidence="1">YgjP-like metallopeptidase domain-containing protein</fullName>
    </recommendedName>
</protein>
<feature type="domain" description="YgjP-like metallopeptidase" evidence="1">
    <location>
        <begin position="38"/>
        <end position="236"/>
    </location>
</feature>
<dbReference type="Proteomes" id="UP000515220">
    <property type="component" value="Chromosome"/>
</dbReference>
<proteinExistence type="predicted"/>
<evidence type="ECO:0000313" key="2">
    <source>
        <dbReference type="EMBL" id="BCI66025.1"/>
    </source>
</evidence>
<dbReference type="Gene3D" id="3.30.2010.10">
    <property type="entry name" value="Metalloproteases ('zincins'), catalytic domain"/>
    <property type="match status" value="1"/>
</dbReference>
<accession>A0A6S6PH79</accession>
<evidence type="ECO:0000313" key="3">
    <source>
        <dbReference type="Proteomes" id="UP000515220"/>
    </source>
</evidence>
<dbReference type="Pfam" id="PF01863">
    <property type="entry name" value="YgjP-like"/>
    <property type="match status" value="1"/>
</dbReference>
<gene>
    <name evidence="2" type="ORF">AAJCM20276_06490</name>
</gene>
<dbReference type="PANTHER" id="PTHR30399:SF1">
    <property type="entry name" value="UTP PYROPHOSPHATASE"/>
    <property type="match status" value="1"/>
</dbReference>
<name>A0A6S6PH79_ACEAC</name>
<dbReference type="AlphaFoldDB" id="A0A6S6PH79"/>
<dbReference type="InterPro" id="IPR002725">
    <property type="entry name" value="YgjP-like_metallopeptidase"/>
</dbReference>
<dbReference type="EMBL" id="AP023326">
    <property type="protein sequence ID" value="BCI66025.1"/>
    <property type="molecule type" value="Genomic_DNA"/>
</dbReference>
<reference evidence="2 3" key="1">
    <citation type="submission" date="2020-07" db="EMBL/GenBank/DDBJ databases">
        <title>Complete Genome Sequence of an acetic acid bacterium, Acetobacter aceti JCM20276.</title>
        <authorList>
            <person name="Hirose Y."/>
            <person name="Mihara H."/>
        </authorList>
    </citation>
    <scope>NUCLEOTIDE SEQUENCE [LARGE SCALE GENOMIC DNA]</scope>
    <source>
        <strain evidence="2 3">JCM20276</strain>
    </source>
</reference>
<dbReference type="CDD" id="cd07344">
    <property type="entry name" value="M48_yhfN_like"/>
    <property type="match status" value="1"/>
</dbReference>
<dbReference type="PANTHER" id="PTHR30399">
    <property type="entry name" value="UNCHARACTERIZED PROTEIN YGJP"/>
    <property type="match status" value="1"/>
</dbReference>
<evidence type="ECO:0000259" key="1">
    <source>
        <dbReference type="Pfam" id="PF01863"/>
    </source>
</evidence>